<evidence type="ECO:0000256" key="1">
    <source>
        <dbReference type="SAM" id="Phobius"/>
    </source>
</evidence>
<dbReference type="InterPro" id="IPR036397">
    <property type="entry name" value="RNaseH_sf"/>
</dbReference>
<dbReference type="InterPro" id="IPR001584">
    <property type="entry name" value="Integrase_cat-core"/>
</dbReference>
<dbReference type="InterPro" id="IPR012337">
    <property type="entry name" value="RNaseH-like_sf"/>
</dbReference>
<dbReference type="PANTHER" id="PTHR46889">
    <property type="entry name" value="TRANSPOSASE INSF FOR INSERTION SEQUENCE IS3B-RELATED"/>
    <property type="match status" value="1"/>
</dbReference>
<protein>
    <submittedName>
        <fullName evidence="3">IS3 family transposase</fullName>
    </submittedName>
</protein>
<dbReference type="InterPro" id="IPR050900">
    <property type="entry name" value="Transposase_IS3/IS150/IS904"/>
</dbReference>
<dbReference type="Pfam" id="PF13276">
    <property type="entry name" value="HTH_21"/>
    <property type="match status" value="1"/>
</dbReference>
<dbReference type="GO" id="GO:0015074">
    <property type="term" value="P:DNA integration"/>
    <property type="evidence" value="ECO:0007669"/>
    <property type="project" value="InterPro"/>
</dbReference>
<evidence type="ECO:0000313" key="3">
    <source>
        <dbReference type="EMBL" id="HEC78171.1"/>
    </source>
</evidence>
<evidence type="ECO:0000259" key="2">
    <source>
        <dbReference type="PROSITE" id="PS50994"/>
    </source>
</evidence>
<dbReference type="Proteomes" id="UP000885826">
    <property type="component" value="Unassembled WGS sequence"/>
</dbReference>
<dbReference type="Pfam" id="PF00665">
    <property type="entry name" value="rve"/>
    <property type="match status" value="1"/>
</dbReference>
<comment type="caution">
    <text evidence="3">The sequence shown here is derived from an EMBL/GenBank/DDBJ whole genome shotgun (WGS) entry which is preliminary data.</text>
</comment>
<keyword evidence="1" id="KW-0472">Membrane</keyword>
<evidence type="ECO:0000313" key="4">
    <source>
        <dbReference type="Proteomes" id="UP000885826"/>
    </source>
</evidence>
<feature type="domain" description="Integrase catalytic" evidence="2">
    <location>
        <begin position="124"/>
        <end position="292"/>
    </location>
</feature>
<dbReference type="NCBIfam" id="NF033516">
    <property type="entry name" value="transpos_IS3"/>
    <property type="match status" value="1"/>
</dbReference>
<accession>A0A9C9EMM8</accession>
<dbReference type="GO" id="GO:0003676">
    <property type="term" value="F:nucleic acid binding"/>
    <property type="evidence" value="ECO:0007669"/>
    <property type="project" value="InterPro"/>
</dbReference>
<dbReference type="Gene3D" id="3.30.420.10">
    <property type="entry name" value="Ribonuclease H-like superfamily/Ribonuclease H"/>
    <property type="match status" value="1"/>
</dbReference>
<dbReference type="AlphaFoldDB" id="A0A9C9EMM8"/>
<dbReference type="InterPro" id="IPR025948">
    <property type="entry name" value="HTH-like_dom"/>
</dbReference>
<organism evidence="3 4">
    <name type="scientific">candidate division WOR-3 bacterium</name>
    <dbReference type="NCBI Taxonomy" id="2052148"/>
    <lineage>
        <taxon>Bacteria</taxon>
        <taxon>Bacteria division WOR-3</taxon>
    </lineage>
</organism>
<sequence length="300" mass="34888">MKKNRGVIRDKVTAVESLKQAGYTVRAACQALGFSRSGYYASRHFRGATEKVLGRDEERLVALIKGLKGKHPFWGYRRVWAWLRYRAGMVVNQKRVRRLMKEHGLMVLQKVYKSKRESFRSKPRPDRPKQIWGIDMTKFIVNALGWVYLVLVLDWYTKKVVGWHISLRSKTADWKRALDMAVNREFPAGVRDAGLKLVSDNGSQPTSVSFMRDMASLGIEQIFTTYDNPKGNADTERMMRTIKEEVIWLNEFETLEQAKVTIGRWIENDYNRLYVHSALGYRSPEEFEALYNQNKLVKVA</sequence>
<feature type="transmembrane region" description="Helical" evidence="1">
    <location>
        <begin position="139"/>
        <end position="157"/>
    </location>
</feature>
<dbReference type="SUPFAM" id="SSF53098">
    <property type="entry name" value="Ribonuclease H-like"/>
    <property type="match status" value="1"/>
</dbReference>
<dbReference type="PROSITE" id="PS50994">
    <property type="entry name" value="INTEGRASE"/>
    <property type="match status" value="1"/>
</dbReference>
<name>A0A9C9EMM8_UNCW3</name>
<keyword evidence="1" id="KW-1133">Transmembrane helix</keyword>
<dbReference type="PANTHER" id="PTHR46889:SF4">
    <property type="entry name" value="TRANSPOSASE INSO FOR INSERTION SEQUENCE ELEMENT IS911B-RELATED"/>
    <property type="match status" value="1"/>
</dbReference>
<gene>
    <name evidence="3" type="ORF">ENI34_03395</name>
</gene>
<reference evidence="3" key="1">
    <citation type="journal article" date="2020" name="mSystems">
        <title>Genome- and Community-Level Interaction Insights into Carbon Utilization and Element Cycling Functions of Hydrothermarchaeota in Hydrothermal Sediment.</title>
        <authorList>
            <person name="Zhou Z."/>
            <person name="Liu Y."/>
            <person name="Xu W."/>
            <person name="Pan J."/>
            <person name="Luo Z.H."/>
            <person name="Li M."/>
        </authorList>
    </citation>
    <scope>NUCLEOTIDE SEQUENCE</scope>
    <source>
        <strain evidence="3">HyVt-388</strain>
    </source>
</reference>
<keyword evidence="1" id="KW-0812">Transmembrane</keyword>
<dbReference type="InterPro" id="IPR048020">
    <property type="entry name" value="Transpos_IS3"/>
</dbReference>
<proteinExistence type="predicted"/>
<dbReference type="EMBL" id="DRIG01000036">
    <property type="protein sequence ID" value="HEC78171.1"/>
    <property type="molecule type" value="Genomic_DNA"/>
</dbReference>